<evidence type="ECO:0000256" key="2">
    <source>
        <dbReference type="ARBA" id="ARBA00008333"/>
    </source>
</evidence>
<organism evidence="8 9">
    <name type="scientific">Lysinibacillus composti</name>
    <dbReference type="NCBI Taxonomy" id="720633"/>
    <lineage>
        <taxon>Bacteria</taxon>
        <taxon>Bacillati</taxon>
        <taxon>Bacillota</taxon>
        <taxon>Bacilli</taxon>
        <taxon>Bacillales</taxon>
        <taxon>Bacillaceae</taxon>
        <taxon>Lysinibacillus</taxon>
    </lineage>
</organism>
<evidence type="ECO:0000256" key="7">
    <source>
        <dbReference type="SAM" id="Phobius"/>
    </source>
</evidence>
<keyword evidence="3 7" id="KW-0812">Transmembrane</keyword>
<keyword evidence="5 7" id="KW-0472">Membrane</keyword>
<dbReference type="EMBL" id="RRCT01000006">
    <property type="protein sequence ID" value="RQW74916.1"/>
    <property type="molecule type" value="Genomic_DNA"/>
</dbReference>
<dbReference type="InterPro" id="IPR004923">
    <property type="entry name" value="FTR1/Fip1/EfeU"/>
</dbReference>
<dbReference type="AlphaFoldDB" id="A0A3N9USR0"/>
<evidence type="ECO:0000313" key="8">
    <source>
        <dbReference type="EMBL" id="RQW74916.1"/>
    </source>
</evidence>
<protein>
    <submittedName>
        <fullName evidence="8">FTR1 family iron permease</fullName>
    </submittedName>
</protein>
<evidence type="ECO:0000256" key="1">
    <source>
        <dbReference type="ARBA" id="ARBA00004141"/>
    </source>
</evidence>
<keyword evidence="4 7" id="KW-1133">Transmembrane helix</keyword>
<proteinExistence type="inferred from homology"/>
<keyword evidence="9" id="KW-1185">Reference proteome</keyword>
<feature type="transmembrane region" description="Helical" evidence="7">
    <location>
        <begin position="328"/>
        <end position="347"/>
    </location>
</feature>
<evidence type="ECO:0000256" key="4">
    <source>
        <dbReference type="ARBA" id="ARBA00022989"/>
    </source>
</evidence>
<feature type="transmembrane region" description="Helical" evidence="7">
    <location>
        <begin position="545"/>
        <end position="570"/>
    </location>
</feature>
<feature type="transmembrane region" description="Helical" evidence="7">
    <location>
        <begin position="359"/>
        <end position="380"/>
    </location>
</feature>
<name>A0A3N9USR0_9BACI</name>
<dbReference type="GO" id="GO:0033573">
    <property type="term" value="C:high-affinity iron permease complex"/>
    <property type="evidence" value="ECO:0007669"/>
    <property type="project" value="InterPro"/>
</dbReference>
<dbReference type="PANTHER" id="PTHR31632:SF2">
    <property type="entry name" value="PLASMA MEMBRANE IRON PERMEASE"/>
    <property type="match status" value="1"/>
</dbReference>
<reference evidence="8 9" key="1">
    <citation type="journal article" date="2013" name="J. Microbiol.">
        <title>Lysinibacillus chungkukjangi sp. nov., isolated from Chungkukjang, Korean fermented soybean food.</title>
        <authorList>
            <person name="Kim S.J."/>
            <person name="Jang Y.H."/>
            <person name="Hamada M."/>
            <person name="Ahn J.H."/>
            <person name="Weon H.Y."/>
            <person name="Suzuki K."/>
            <person name="Whang K.S."/>
            <person name="Kwon S.W."/>
        </authorList>
    </citation>
    <scope>NUCLEOTIDE SEQUENCE [LARGE SCALE GENOMIC DNA]</scope>
    <source>
        <strain evidence="8 9">MCCC 1A12701</strain>
    </source>
</reference>
<evidence type="ECO:0000256" key="5">
    <source>
        <dbReference type="ARBA" id="ARBA00023136"/>
    </source>
</evidence>
<keyword evidence="6" id="KW-0175">Coiled coil</keyword>
<comment type="similarity">
    <text evidence="2">Belongs to the oxidase-dependent Fe transporter (OFeT) (TC 9.A.10.1) family.</text>
</comment>
<comment type="subcellular location">
    <subcellularLocation>
        <location evidence="1">Membrane</location>
        <topology evidence="1">Multi-pass membrane protein</topology>
    </subcellularLocation>
</comment>
<dbReference type="RefSeq" id="WP_124763963.1">
    <property type="nucleotide sequence ID" value="NZ_JAFBDY010000005.1"/>
</dbReference>
<comment type="caution">
    <text evidence="8">The sequence shown here is derived from an EMBL/GenBank/DDBJ whole genome shotgun (WGS) entry which is preliminary data.</text>
</comment>
<dbReference type="PANTHER" id="PTHR31632">
    <property type="entry name" value="IRON TRANSPORTER FTH1"/>
    <property type="match status" value="1"/>
</dbReference>
<dbReference type="Proteomes" id="UP000274033">
    <property type="component" value="Unassembled WGS sequence"/>
</dbReference>
<accession>A0A3N9USR0</accession>
<evidence type="ECO:0000256" key="3">
    <source>
        <dbReference type="ARBA" id="ARBA00022692"/>
    </source>
</evidence>
<feature type="transmembrane region" description="Helical" evidence="7">
    <location>
        <begin position="392"/>
        <end position="412"/>
    </location>
</feature>
<feature type="transmembrane region" description="Helical" evidence="7">
    <location>
        <begin position="438"/>
        <end position="460"/>
    </location>
</feature>
<dbReference type="GO" id="GO:0015093">
    <property type="term" value="F:ferrous iron transmembrane transporter activity"/>
    <property type="evidence" value="ECO:0007669"/>
    <property type="project" value="TreeGrafter"/>
</dbReference>
<evidence type="ECO:0000256" key="6">
    <source>
        <dbReference type="SAM" id="Coils"/>
    </source>
</evidence>
<evidence type="ECO:0000313" key="9">
    <source>
        <dbReference type="Proteomes" id="UP000274033"/>
    </source>
</evidence>
<feature type="transmembrane region" description="Helical" evidence="7">
    <location>
        <begin position="472"/>
        <end position="491"/>
    </location>
</feature>
<feature type="transmembrane region" description="Helical" evidence="7">
    <location>
        <begin position="503"/>
        <end position="525"/>
    </location>
</feature>
<gene>
    <name evidence="8" type="ORF">EBB45_08020</name>
</gene>
<dbReference type="OrthoDB" id="8215804at2"/>
<sequence length="576" mass="64323">MKHYLTRCSQFAIILFLVIVTTLHPVAADRTYSNLYISISDAIMSSKQGDETSAKEAVQTFEVQWNEANVMNSEESKAVDQAIEKALTANSKDTRLTALTELSKALTALEKAENPVDEKAERTAFVKTMTPALNQLQNAIKEENTEKLTTSYNSFNAYWNKKELPVRQYDIAAYGKIETQMSFIRIELSNDQPNFALIQDQFNVLTQTIKDFGADKKVNAETKGTYSLQSLIDLIDEATSQILQNDFPNASDTIKELITIWPNVEGDIRTKNASLYTKIESDMPIIASDLMKDQVDAKDINTQLEDLKQQILLIQEDQNYSYWDSALILLREGFEALLIIMALVAFLKKSQQTHMVKWIYIGAGFGVGLSGLLAIFMSTIFHSTTINTNREIMEGFIGLLAAAMMIGIGVWLHSKSNIHSWNSYLSKQLNHAISKQSIWAMTFISFLSVFREGAETLIFYMGIAPKMSATDFTLGIGVAIAILVIVAFVLLRVSGKIPLHQFFAVATILIYLLAFKIIGVSIHLLQLTSTLPTTIIDGLPVWASIGFYPTVETLVGQIMLIVLILLAIIYKKRNAS</sequence>
<dbReference type="Pfam" id="PF03239">
    <property type="entry name" value="FTR1"/>
    <property type="match status" value="1"/>
</dbReference>
<feature type="coiled-coil region" evidence="6">
    <location>
        <begin position="290"/>
        <end position="317"/>
    </location>
</feature>